<protein>
    <submittedName>
        <fullName evidence="2">LIM domain-binding protein 2</fullName>
    </submittedName>
</protein>
<sequence length="409" mass="46132">MLNNEYEITTMAIFESVVETQKDPLQKIEDELQKRIGNIPLLDNVSPVLVVKPRAYSEISRAVRSARTMRLCVRACGRRSSNNIETIIAHLGSVLIDCSSLKDQPPICKIRLRRKGQVGEEPGLRVMAGVTLEAAINFMVDNCIELQQSCGTDIRGGTVVSAVICGRHGLSIDKNPYVGSCLADEVLSIRLIDHEGDLVEYSSEEEVKYAATNYGTLGVVYDVTFKYSDLTVCRVNYEYQSLGDVISGTSMLERLDRNWITELVYIPFNQYCSSTEEWEPLRDLVLVKNAVKLESKADEPEEPLSSEPRFQVPIVDPVFGPSETDYLDAAGNFDKTKKLMQHNFEYQRIQTLKNPFIRQLTPWALNSIMKIVPATRAFTLTVLLSQELTDFDKVIILSHLWLDTIIRVN</sequence>
<name>A0ABD2QLJ4_9PLAT</name>
<dbReference type="EMBL" id="JBJKFK010000066">
    <property type="protein sequence ID" value="KAL3320247.1"/>
    <property type="molecule type" value="Genomic_DNA"/>
</dbReference>
<dbReference type="InterPro" id="IPR036318">
    <property type="entry name" value="FAD-bd_PCMH-like_sf"/>
</dbReference>
<dbReference type="Gene3D" id="3.30.465.10">
    <property type="match status" value="1"/>
</dbReference>
<accession>A0ABD2QLJ4</accession>
<dbReference type="AlphaFoldDB" id="A0ABD2QLJ4"/>
<reference evidence="2 3" key="1">
    <citation type="submission" date="2024-11" db="EMBL/GenBank/DDBJ databases">
        <title>Adaptive evolution of stress response genes in parasites aligns with host niche diversity.</title>
        <authorList>
            <person name="Hahn C."/>
            <person name="Resl P."/>
        </authorList>
    </citation>
    <scope>NUCLEOTIDE SEQUENCE [LARGE SCALE GENOMIC DNA]</scope>
    <source>
        <strain evidence="2">EGGRZ-B1_66</strain>
        <tissue evidence="2">Body</tissue>
    </source>
</reference>
<keyword evidence="3" id="KW-1185">Reference proteome</keyword>
<dbReference type="SUPFAM" id="SSF56176">
    <property type="entry name" value="FAD-binding/transporter-associated domain-like"/>
    <property type="match status" value="1"/>
</dbReference>
<dbReference type="Proteomes" id="UP001626550">
    <property type="component" value="Unassembled WGS sequence"/>
</dbReference>
<gene>
    <name evidence="2" type="primary">LDB2_2</name>
    <name evidence="2" type="ORF">Ciccas_001079</name>
</gene>
<evidence type="ECO:0000313" key="3">
    <source>
        <dbReference type="Proteomes" id="UP001626550"/>
    </source>
</evidence>
<feature type="domain" description="FAD-binding PCMH-type" evidence="1">
    <location>
        <begin position="43"/>
        <end position="230"/>
    </location>
</feature>
<dbReference type="PROSITE" id="PS51387">
    <property type="entry name" value="FAD_PCMH"/>
    <property type="match status" value="1"/>
</dbReference>
<evidence type="ECO:0000313" key="2">
    <source>
        <dbReference type="EMBL" id="KAL3320247.1"/>
    </source>
</evidence>
<proteinExistence type="predicted"/>
<organism evidence="2 3">
    <name type="scientific">Cichlidogyrus casuarinus</name>
    <dbReference type="NCBI Taxonomy" id="1844966"/>
    <lineage>
        <taxon>Eukaryota</taxon>
        <taxon>Metazoa</taxon>
        <taxon>Spiralia</taxon>
        <taxon>Lophotrochozoa</taxon>
        <taxon>Platyhelminthes</taxon>
        <taxon>Monogenea</taxon>
        <taxon>Monopisthocotylea</taxon>
        <taxon>Dactylogyridea</taxon>
        <taxon>Ancyrocephalidae</taxon>
        <taxon>Cichlidogyrus</taxon>
    </lineage>
</organism>
<dbReference type="InterPro" id="IPR016166">
    <property type="entry name" value="FAD-bd_PCMH"/>
</dbReference>
<dbReference type="InterPro" id="IPR016169">
    <property type="entry name" value="FAD-bd_PCMH_sub2"/>
</dbReference>
<evidence type="ECO:0000259" key="1">
    <source>
        <dbReference type="PROSITE" id="PS51387"/>
    </source>
</evidence>
<comment type="caution">
    <text evidence="2">The sequence shown here is derived from an EMBL/GenBank/DDBJ whole genome shotgun (WGS) entry which is preliminary data.</text>
</comment>